<evidence type="ECO:0000313" key="3">
    <source>
        <dbReference type="Proteomes" id="UP000050795"/>
    </source>
</evidence>
<protein>
    <recommendedName>
        <fullName evidence="2">Myotubularin phosphatase domain-containing protein</fullName>
    </recommendedName>
</protein>
<reference evidence="4" key="2">
    <citation type="submission" date="2023-11" db="UniProtKB">
        <authorList>
            <consortium name="WormBaseParasite"/>
        </authorList>
    </citation>
    <scope>IDENTIFICATION</scope>
</reference>
<reference evidence="3" key="1">
    <citation type="submission" date="2022-06" db="EMBL/GenBank/DDBJ databases">
        <authorList>
            <person name="Berger JAMES D."/>
            <person name="Berger JAMES D."/>
        </authorList>
    </citation>
    <scope>NUCLEOTIDE SEQUENCE [LARGE SCALE GENOMIC DNA]</scope>
</reference>
<dbReference type="PROSITE" id="PS51339">
    <property type="entry name" value="PPASE_MYOTUBULARIN"/>
    <property type="match status" value="1"/>
</dbReference>
<dbReference type="SUPFAM" id="SSF52799">
    <property type="entry name" value="(Phosphotyrosine protein) phosphatases II"/>
    <property type="match status" value="2"/>
</dbReference>
<sequence length="639" mass="71460">MDSSSHRYKVETTDWPNNIKEILCTGDWRISDLNKNYELCNSYFKMLLVPAKCDDQMLIESSRFRQGGRFPVLLYYHKPRQTALLIAAEPMIAQATGGNNQNTAGTLLSSHPGFVSATQMTTNSNSLTGALSQSKSTNVIISQSSKNPVSPFSSTSFNRCRFDEQLLTSVLPDRYRGVILDLRTQSETKKPQVTSGLVEFEQYYPQWRRVCRPVESTANLNNTFKKFISACTMSGRLTRSTTTTFSAIQSGISDSFGMLSNAALNPISSLGLLNNISNNISASVYDSPANPFTADIKESMNTPTRRSSLALNLTSLDIQSSNSPNESNINTNAVKKSKRFSAWLSLVREALAAAVAGATALDALDAFAQQQLQQEQCLLAERQRKQTKSPIIEEAKLRGSYVLVQSRKGTDRALLVAGLIQIILSPEVRTIQGFQTLIDHTWINSGHPFADRCRNSAFCLEPPRDESPVFILFLDCVWQLLRQYPNAFEFTDELLCELAKNAYFSEFGTFLGNSPQEREQLDISSKTVSLWSYINQQNVIGRFRNPFYSGPKDGDFQSLSMDGGYACWPCLAAQALDVWEELYQQQLVGTHVGLWKLPRVMAHAIVEKFEAERLRAIQLRTTLDQLINEAVNKNIIVNQ</sequence>
<dbReference type="GO" id="GO:0010507">
    <property type="term" value="P:negative regulation of autophagy"/>
    <property type="evidence" value="ECO:0007669"/>
    <property type="project" value="TreeGrafter"/>
</dbReference>
<dbReference type="PANTHER" id="PTHR10807">
    <property type="entry name" value="MYOTUBULARIN-RELATED"/>
    <property type="match status" value="1"/>
</dbReference>
<dbReference type="Pfam" id="PF06602">
    <property type="entry name" value="Myotub-related"/>
    <property type="match status" value="2"/>
</dbReference>
<evidence type="ECO:0000313" key="4">
    <source>
        <dbReference type="WBParaSite" id="TREG1_121600.1"/>
    </source>
</evidence>
<evidence type="ECO:0000259" key="2">
    <source>
        <dbReference type="PROSITE" id="PS51339"/>
    </source>
</evidence>
<proteinExistence type="inferred from homology"/>
<keyword evidence="3" id="KW-1185">Reference proteome</keyword>
<dbReference type="GO" id="GO:0005737">
    <property type="term" value="C:cytoplasm"/>
    <property type="evidence" value="ECO:0007669"/>
    <property type="project" value="TreeGrafter"/>
</dbReference>
<accession>A0AA85IUX0</accession>
<feature type="domain" description="Myotubularin phosphatase" evidence="2">
    <location>
        <begin position="9"/>
        <end position="583"/>
    </location>
</feature>
<dbReference type="GO" id="GO:0019903">
    <property type="term" value="F:protein phosphatase binding"/>
    <property type="evidence" value="ECO:0007669"/>
    <property type="project" value="TreeGrafter"/>
</dbReference>
<dbReference type="InterPro" id="IPR030564">
    <property type="entry name" value="Myotubularin"/>
</dbReference>
<dbReference type="WBParaSite" id="TREG1_121600.1">
    <property type="protein sequence ID" value="TREG1_121600.1"/>
    <property type="gene ID" value="TREG1_121600"/>
</dbReference>
<dbReference type="InterPro" id="IPR010569">
    <property type="entry name" value="Myotubularin-like_Pase_dom"/>
</dbReference>
<dbReference type="AlphaFoldDB" id="A0AA85IUX0"/>
<evidence type="ECO:0000256" key="1">
    <source>
        <dbReference type="ARBA" id="ARBA00007471"/>
    </source>
</evidence>
<dbReference type="InterPro" id="IPR029021">
    <property type="entry name" value="Prot-tyrosine_phosphatase-like"/>
</dbReference>
<organism evidence="3 4">
    <name type="scientific">Trichobilharzia regenti</name>
    <name type="common">Nasal bird schistosome</name>
    <dbReference type="NCBI Taxonomy" id="157069"/>
    <lineage>
        <taxon>Eukaryota</taxon>
        <taxon>Metazoa</taxon>
        <taxon>Spiralia</taxon>
        <taxon>Lophotrochozoa</taxon>
        <taxon>Platyhelminthes</taxon>
        <taxon>Trematoda</taxon>
        <taxon>Digenea</taxon>
        <taxon>Strigeidida</taxon>
        <taxon>Schistosomatoidea</taxon>
        <taxon>Schistosomatidae</taxon>
        <taxon>Trichobilharzia</taxon>
    </lineage>
</organism>
<dbReference type="GO" id="GO:0046856">
    <property type="term" value="P:phosphatidylinositol dephosphorylation"/>
    <property type="evidence" value="ECO:0007669"/>
    <property type="project" value="TreeGrafter"/>
</dbReference>
<dbReference type="Proteomes" id="UP000050795">
    <property type="component" value="Unassembled WGS sequence"/>
</dbReference>
<comment type="similarity">
    <text evidence="1">Belongs to the protein-tyrosine phosphatase family. Non-receptor class myotubularin subfamily.</text>
</comment>
<name>A0AA85IUX0_TRIRE</name>
<dbReference type="PANTHER" id="PTHR10807:SF73">
    <property type="entry name" value="LD06050P"/>
    <property type="match status" value="1"/>
</dbReference>